<dbReference type="GO" id="GO:0043138">
    <property type="term" value="F:3'-5' DNA helicase activity"/>
    <property type="evidence" value="ECO:0007669"/>
    <property type="project" value="TreeGrafter"/>
</dbReference>
<dbReference type="InterPro" id="IPR027785">
    <property type="entry name" value="UvrD-like_helicase_C"/>
</dbReference>
<reference evidence="5" key="1">
    <citation type="submission" date="2016-10" db="EMBL/GenBank/DDBJ databases">
        <authorList>
            <person name="Varghese N."/>
            <person name="Submissions S."/>
        </authorList>
    </citation>
    <scope>NUCLEOTIDE SEQUENCE [LARGE SCALE GENOMIC DNA]</scope>
    <source>
        <strain evidence="5">DSM 6150</strain>
    </source>
</reference>
<dbReference type="Pfam" id="PF08378">
    <property type="entry name" value="NERD"/>
    <property type="match status" value="1"/>
</dbReference>
<evidence type="ECO:0000256" key="1">
    <source>
        <dbReference type="ARBA" id="ARBA00034923"/>
    </source>
</evidence>
<dbReference type="Proteomes" id="UP000242869">
    <property type="component" value="Unassembled WGS sequence"/>
</dbReference>
<feature type="domain" description="UvrD-like helicase C-terminal" evidence="3">
    <location>
        <begin position="482"/>
        <end position="522"/>
    </location>
</feature>
<dbReference type="InterPro" id="IPR011528">
    <property type="entry name" value="NERD"/>
</dbReference>
<dbReference type="PANTHER" id="PTHR11070">
    <property type="entry name" value="UVRD / RECB / PCRA DNA HELICASE FAMILY MEMBER"/>
    <property type="match status" value="1"/>
</dbReference>
<keyword evidence="5" id="KW-1185">Reference proteome</keyword>
<name>A0A1I4Z4F1_9NEIS</name>
<dbReference type="GO" id="GO:0003677">
    <property type="term" value="F:DNA binding"/>
    <property type="evidence" value="ECO:0007669"/>
    <property type="project" value="InterPro"/>
</dbReference>
<sequence>MAVLFPCSPVARASAGYYRELDVLERLQHGLPPGYDIFHSVDWHSLHQGQDCHGEIDLVVMNQAGELLLVEIKAGDVMFQDEGIFKRYSDKTKRVDQQIKVQYSAMVGRLKHAGIKTSVKNCLVLPDCRVQSGEIIAIPRERIFDAADFDQLGNKVLQLLPQGEPSPVADQLRRFLGNLLNIAPDVSAMQSQIVSTSRKLADGLATWVPRIDAPSGVIRIQATAGSGKTQLALRLLENAGAQKQRALYVCYNRPLSDHIARLAPSQAQVSTFHELCVDHYRRKVGEPDFSVQGIFQTIVQHYLEAMTDCEARLDLLIIDEAQDFAPEWVGCLIGQLKEHGALYLMEDEDQRLYERDGFELSDAVQLRCHDNFRSPQILCQTINAFGLSSHPIEARSPYQGNAPEFLICDGSPQAIQQQTTQAVQDLLEQGFSVSDIAILSGHGADHSNLLKQDKLGAHTIRRFTGRYTPDSTPIWTDGELLVESVYRFKGQSAPAVILSEFDFTELTEHERRKLFVGLTRAQVTAKLVLTETAAKALEKMLG</sequence>
<evidence type="ECO:0000259" key="3">
    <source>
        <dbReference type="Pfam" id="PF13538"/>
    </source>
</evidence>
<gene>
    <name evidence="4" type="ORF">SAMN05660284_01515</name>
</gene>
<evidence type="ECO:0000259" key="2">
    <source>
        <dbReference type="Pfam" id="PF08378"/>
    </source>
</evidence>
<dbReference type="GO" id="GO:0000725">
    <property type="term" value="P:recombinational repair"/>
    <property type="evidence" value="ECO:0007669"/>
    <property type="project" value="TreeGrafter"/>
</dbReference>
<accession>A0A1I4Z4F1</accession>
<protein>
    <recommendedName>
        <fullName evidence="1">DNA 3'-5' helicase II</fullName>
    </recommendedName>
</protein>
<dbReference type="STRING" id="83765.SAMN05660284_01515"/>
<proteinExistence type="predicted"/>
<dbReference type="SUPFAM" id="SSF52540">
    <property type="entry name" value="P-loop containing nucleoside triphosphate hydrolases"/>
    <property type="match status" value="1"/>
</dbReference>
<organism evidence="4 5">
    <name type="scientific">Formivibrio citricus</name>
    <dbReference type="NCBI Taxonomy" id="83765"/>
    <lineage>
        <taxon>Bacteria</taxon>
        <taxon>Pseudomonadati</taxon>
        <taxon>Pseudomonadota</taxon>
        <taxon>Betaproteobacteria</taxon>
        <taxon>Neisseriales</taxon>
        <taxon>Chitinibacteraceae</taxon>
        <taxon>Formivibrio</taxon>
    </lineage>
</organism>
<dbReference type="PANTHER" id="PTHR11070:SF2">
    <property type="entry name" value="ATP-DEPENDENT DNA HELICASE SRS2"/>
    <property type="match status" value="1"/>
</dbReference>
<dbReference type="Pfam" id="PF13538">
    <property type="entry name" value="UvrD_C_2"/>
    <property type="match status" value="1"/>
</dbReference>
<evidence type="ECO:0000313" key="4">
    <source>
        <dbReference type="EMBL" id="SFN44859.1"/>
    </source>
</evidence>
<dbReference type="AlphaFoldDB" id="A0A1I4Z4F1"/>
<dbReference type="EMBL" id="FOVE01000009">
    <property type="protein sequence ID" value="SFN44859.1"/>
    <property type="molecule type" value="Genomic_DNA"/>
</dbReference>
<dbReference type="GO" id="GO:0005524">
    <property type="term" value="F:ATP binding"/>
    <property type="evidence" value="ECO:0007669"/>
    <property type="project" value="InterPro"/>
</dbReference>
<dbReference type="OrthoDB" id="393237at2"/>
<evidence type="ECO:0000313" key="5">
    <source>
        <dbReference type="Proteomes" id="UP000242869"/>
    </source>
</evidence>
<feature type="domain" description="NERD" evidence="2">
    <location>
        <begin position="16"/>
        <end position="125"/>
    </location>
</feature>
<dbReference type="RefSeq" id="WP_091193810.1">
    <property type="nucleotide sequence ID" value="NZ_FOVE01000009.1"/>
</dbReference>
<dbReference type="InterPro" id="IPR000212">
    <property type="entry name" value="DNA_helicase_UvrD/REP"/>
</dbReference>
<dbReference type="Pfam" id="PF13245">
    <property type="entry name" value="AAA_19"/>
    <property type="match status" value="1"/>
</dbReference>
<dbReference type="InterPro" id="IPR027417">
    <property type="entry name" value="P-loop_NTPase"/>
</dbReference>
<dbReference type="Gene3D" id="3.40.50.300">
    <property type="entry name" value="P-loop containing nucleotide triphosphate hydrolases"/>
    <property type="match status" value="2"/>
</dbReference>